<dbReference type="PROSITE" id="PS01124">
    <property type="entry name" value="HTH_ARAC_FAMILY_2"/>
    <property type="match status" value="1"/>
</dbReference>
<dbReference type="OrthoDB" id="9803764at2"/>
<keyword evidence="1" id="KW-0805">Transcription regulation</keyword>
<dbReference type="Pfam" id="PF01965">
    <property type="entry name" value="DJ-1_PfpI"/>
    <property type="match status" value="1"/>
</dbReference>
<dbReference type="EMBL" id="JSYZ01000027">
    <property type="protein sequence ID" value="KPA87660.1"/>
    <property type="molecule type" value="Genomic_DNA"/>
</dbReference>
<dbReference type="GO" id="GO:0009893">
    <property type="term" value="P:positive regulation of metabolic process"/>
    <property type="evidence" value="ECO:0007669"/>
    <property type="project" value="UniProtKB-ARBA"/>
</dbReference>
<dbReference type="Pfam" id="PF12833">
    <property type="entry name" value="HTH_18"/>
    <property type="match status" value="1"/>
</dbReference>
<dbReference type="InterPro" id="IPR009057">
    <property type="entry name" value="Homeodomain-like_sf"/>
</dbReference>
<evidence type="ECO:0000259" key="4">
    <source>
        <dbReference type="PROSITE" id="PS01124"/>
    </source>
</evidence>
<protein>
    <submittedName>
        <fullName evidence="5">Transcriptional regulator, AraC family with amidase-like domain</fullName>
    </submittedName>
</protein>
<dbReference type="InterPro" id="IPR052158">
    <property type="entry name" value="INH-QAR"/>
</dbReference>
<evidence type="ECO:0000313" key="6">
    <source>
        <dbReference type="Proteomes" id="UP000037931"/>
    </source>
</evidence>
<dbReference type="PROSITE" id="PS00041">
    <property type="entry name" value="HTH_ARAC_FAMILY_1"/>
    <property type="match status" value="1"/>
</dbReference>
<evidence type="ECO:0000256" key="3">
    <source>
        <dbReference type="ARBA" id="ARBA00023163"/>
    </source>
</evidence>
<evidence type="ECO:0000256" key="1">
    <source>
        <dbReference type="ARBA" id="ARBA00023015"/>
    </source>
</evidence>
<dbReference type="Proteomes" id="UP000037931">
    <property type="component" value="Unassembled WGS sequence"/>
</dbReference>
<reference evidence="5 6" key="1">
    <citation type="journal article" date="2015" name="PLoS ONE">
        <title>Rice-Infecting Pseudomonas Genomes Are Highly Accessorized and Harbor Multiple Putative Virulence Mechanisms to Cause Sheath Brown Rot.</title>
        <authorList>
            <person name="Quibod I.L."/>
            <person name="Grande G."/>
            <person name="Oreiro E.G."/>
            <person name="Borja F.N."/>
            <person name="Dossa G.S."/>
            <person name="Mauleon R."/>
            <person name="Cruz C.V."/>
            <person name="Oliva R."/>
        </authorList>
    </citation>
    <scope>NUCLEOTIDE SEQUENCE [LARGE SCALE GENOMIC DNA]</scope>
    <source>
        <strain evidence="5 6">IRRI 6609</strain>
    </source>
</reference>
<dbReference type="GO" id="GO:0043565">
    <property type="term" value="F:sequence-specific DNA binding"/>
    <property type="evidence" value="ECO:0007669"/>
    <property type="project" value="InterPro"/>
</dbReference>
<proteinExistence type="predicted"/>
<feature type="domain" description="HTH araC/xylS-type" evidence="4">
    <location>
        <begin position="224"/>
        <end position="325"/>
    </location>
</feature>
<name>A0A0M9GCM2_9PSED</name>
<dbReference type="SMART" id="SM00342">
    <property type="entry name" value="HTH_ARAC"/>
    <property type="match status" value="1"/>
</dbReference>
<comment type="caution">
    <text evidence="5">The sequence shown here is derived from an EMBL/GenBank/DDBJ whole genome shotgun (WGS) entry which is preliminary data.</text>
</comment>
<keyword evidence="6" id="KW-1185">Reference proteome</keyword>
<dbReference type="InterPro" id="IPR018060">
    <property type="entry name" value="HTH_AraC"/>
</dbReference>
<dbReference type="CDD" id="cd03137">
    <property type="entry name" value="GATase1_AraC_1"/>
    <property type="match status" value="1"/>
</dbReference>
<gene>
    <name evidence="5" type="ORF">PF66_05880</name>
</gene>
<dbReference type="SUPFAM" id="SSF46689">
    <property type="entry name" value="Homeodomain-like"/>
    <property type="match status" value="2"/>
</dbReference>
<keyword evidence="2" id="KW-0238">DNA-binding</keyword>
<dbReference type="AlphaFoldDB" id="A0A0M9GCM2"/>
<dbReference type="SUPFAM" id="SSF52317">
    <property type="entry name" value="Class I glutamine amidotransferase-like"/>
    <property type="match status" value="1"/>
</dbReference>
<dbReference type="Gene3D" id="3.40.50.880">
    <property type="match status" value="1"/>
</dbReference>
<dbReference type="GO" id="GO:0003700">
    <property type="term" value="F:DNA-binding transcription factor activity"/>
    <property type="evidence" value="ECO:0007669"/>
    <property type="project" value="InterPro"/>
</dbReference>
<dbReference type="RefSeq" id="WP_054056960.1">
    <property type="nucleotide sequence ID" value="NZ_JSYZ01000027.1"/>
</dbReference>
<accession>A0A0M9GCM2</accession>
<dbReference type="InterPro" id="IPR029062">
    <property type="entry name" value="Class_I_gatase-like"/>
</dbReference>
<dbReference type="PATRIC" id="fig|50340.43.peg.3596"/>
<evidence type="ECO:0000313" key="5">
    <source>
        <dbReference type="EMBL" id="KPA87660.1"/>
    </source>
</evidence>
<dbReference type="Gene3D" id="1.10.10.60">
    <property type="entry name" value="Homeodomain-like"/>
    <property type="match status" value="1"/>
</dbReference>
<sequence length="338" mass="36265">MTYLQRKTRTVAVVGFDGVQSLDVVGPMEVFAVANRHSPAEVAPYEVVLASTDGHEIATHAGFRLAGAIALADLPAELDTIIIAGGSEDALRSAACEDGVLPWLRERSTQTRRIASVCTGAFVLAAAGFLDNRRATTHWNACELLKALRPAIHVEPDAIYVAQPPFYTSAGVTAGIDLCLSLVEADCGAAVALAVARELVLYMRRPGGQSQFSAGLKVPANATPRLRSLIAEIIDDPSGDLSGPALAQRAGMSERTLSRMFRKETGHPPGYFIETARVDRAKLLLETSEWPLARIADRAGFGSLDALHRAFLKRVGATPGFYRERFGAQRADRGPPDY</sequence>
<evidence type="ECO:0000256" key="2">
    <source>
        <dbReference type="ARBA" id="ARBA00023125"/>
    </source>
</evidence>
<organism evidence="5 6">
    <name type="scientific">Pseudomonas asplenii</name>
    <dbReference type="NCBI Taxonomy" id="53407"/>
    <lineage>
        <taxon>Bacteria</taxon>
        <taxon>Pseudomonadati</taxon>
        <taxon>Pseudomonadota</taxon>
        <taxon>Gammaproteobacteria</taxon>
        <taxon>Pseudomonadales</taxon>
        <taxon>Pseudomonadaceae</taxon>
        <taxon>Pseudomonas</taxon>
    </lineage>
</organism>
<keyword evidence="3" id="KW-0804">Transcription</keyword>
<dbReference type="STRING" id="50340.PF66_05880"/>
<dbReference type="InterPro" id="IPR002818">
    <property type="entry name" value="DJ-1/PfpI"/>
</dbReference>
<dbReference type="PANTHER" id="PTHR43130">
    <property type="entry name" value="ARAC-FAMILY TRANSCRIPTIONAL REGULATOR"/>
    <property type="match status" value="1"/>
</dbReference>
<dbReference type="PANTHER" id="PTHR43130:SF3">
    <property type="entry name" value="HTH-TYPE TRANSCRIPTIONAL REGULATOR RV1931C"/>
    <property type="match status" value="1"/>
</dbReference>
<dbReference type="InterPro" id="IPR018062">
    <property type="entry name" value="HTH_AraC-typ_CS"/>
</dbReference>